<evidence type="ECO:0000259" key="4">
    <source>
        <dbReference type="Pfam" id="PF00724"/>
    </source>
</evidence>
<keyword evidence="3" id="KW-0560">Oxidoreductase</keyword>
<dbReference type="KEGG" id="plad:PPGU16_80610"/>
<name>A0A7I8C1U5_9BURK</name>
<evidence type="ECO:0000313" key="5">
    <source>
        <dbReference type="EMBL" id="BCF94994.1"/>
    </source>
</evidence>
<organism evidence="5 6">
    <name type="scientific">Paraburkholderia largidicola</name>
    <dbReference type="NCBI Taxonomy" id="3014751"/>
    <lineage>
        <taxon>Bacteria</taxon>
        <taxon>Pseudomonadati</taxon>
        <taxon>Pseudomonadota</taxon>
        <taxon>Betaproteobacteria</taxon>
        <taxon>Burkholderiales</taxon>
        <taxon>Burkholderiaceae</taxon>
        <taxon>Paraburkholderia</taxon>
    </lineage>
</organism>
<evidence type="ECO:0000256" key="2">
    <source>
        <dbReference type="ARBA" id="ARBA00005979"/>
    </source>
</evidence>
<proteinExistence type="inferred from homology"/>
<dbReference type="RefSeq" id="WP_180727684.1">
    <property type="nucleotide sequence ID" value="NZ_AP023177.1"/>
</dbReference>
<keyword evidence="5" id="KW-0614">Plasmid</keyword>
<dbReference type="AlphaFoldDB" id="A0A7I8C1U5"/>
<dbReference type="CDD" id="cd02933">
    <property type="entry name" value="OYE_like_FMN"/>
    <property type="match status" value="1"/>
</dbReference>
<comment type="similarity">
    <text evidence="2">Belongs to the NADH:flavin oxidoreductase/NADH oxidase family.</text>
</comment>
<keyword evidence="6" id="KW-1185">Reference proteome</keyword>
<dbReference type="Pfam" id="PF00724">
    <property type="entry name" value="Oxidored_FMN"/>
    <property type="match status" value="1"/>
</dbReference>
<dbReference type="InterPro" id="IPR001155">
    <property type="entry name" value="OxRdtase_FMN_N"/>
</dbReference>
<evidence type="ECO:0000256" key="3">
    <source>
        <dbReference type="ARBA" id="ARBA00023002"/>
    </source>
</evidence>
<dbReference type="Proteomes" id="UP000510888">
    <property type="component" value="Plasmid PPGU16_p2"/>
</dbReference>
<sequence>MTDLYDPIVMGDMKLGNRVFMAPLTRNRAMPNGVPGQWASRYYSQRASAGLIVSEATQISPMGKGYINTPGIHSNEQIAGWKSVVDAVHQSGGRIFLQLWHVGRISHRSLLPGNASPVAPSAITARAQTVVETGFVDVSEPRSLSLKEIRDTIKDYGRAASNAKAAGFDGVEIHAANGYLIDQFLRSNSNLRTDNYGGSAANRVRFLDEVVEAVLNVWDPGRVGVRISPLGTFNDMGDANPEETFACVVDVLNRHRPGYLHVVEDAIPVDLKADFFRRLRSTWKGTYVANGGYDAERGERAVSDGSADAVAYGRLFLANPDLPKRLSRRGPLNEPDTGSFYGGDERGYIDYPEWVMSGARAP</sequence>
<dbReference type="EMBL" id="AP023177">
    <property type="protein sequence ID" value="BCF94994.1"/>
    <property type="molecule type" value="Genomic_DNA"/>
</dbReference>
<dbReference type="InterPro" id="IPR045247">
    <property type="entry name" value="Oye-like"/>
</dbReference>
<dbReference type="InterPro" id="IPR013785">
    <property type="entry name" value="Aldolase_TIM"/>
</dbReference>
<dbReference type="PANTHER" id="PTHR22893:SF91">
    <property type="entry name" value="NADPH DEHYDROGENASE 2-RELATED"/>
    <property type="match status" value="1"/>
</dbReference>
<dbReference type="GO" id="GO:0005829">
    <property type="term" value="C:cytosol"/>
    <property type="evidence" value="ECO:0007669"/>
    <property type="project" value="UniProtKB-ARBA"/>
</dbReference>
<gene>
    <name evidence="5" type="ORF">PPGU16_80610</name>
</gene>
<reference evidence="5 6" key="1">
    <citation type="journal article" date="2020" name="Genes (Basel)">
        <title>Genomic Comparison of Insect Gut Symbionts from Divergent Burkholderia Subclades.</title>
        <authorList>
            <person name="Takeshita K."/>
            <person name="Kikuchi Y."/>
        </authorList>
    </citation>
    <scope>NUCLEOTIDE SEQUENCE [LARGE SCALE GENOMIC DNA]</scope>
    <source>
        <strain evidence="5 6">PGU16</strain>
        <plasmid evidence="5 6">PPGU16_p2</plasmid>
    </source>
</reference>
<dbReference type="Gene3D" id="3.20.20.70">
    <property type="entry name" value="Aldolase class I"/>
    <property type="match status" value="1"/>
</dbReference>
<feature type="domain" description="NADH:flavin oxidoreductase/NADH oxidase N-terminal" evidence="4">
    <location>
        <begin position="3"/>
        <end position="329"/>
    </location>
</feature>
<comment type="cofactor">
    <cofactor evidence="1">
        <name>FMN</name>
        <dbReference type="ChEBI" id="CHEBI:58210"/>
    </cofactor>
</comment>
<accession>A0A7I8C1U5</accession>
<dbReference type="GO" id="GO:0010181">
    <property type="term" value="F:FMN binding"/>
    <property type="evidence" value="ECO:0007669"/>
    <property type="project" value="InterPro"/>
</dbReference>
<protein>
    <submittedName>
        <fullName evidence="5">Alkene reductase</fullName>
    </submittedName>
</protein>
<dbReference type="SUPFAM" id="SSF51395">
    <property type="entry name" value="FMN-linked oxidoreductases"/>
    <property type="match status" value="1"/>
</dbReference>
<evidence type="ECO:0000313" key="6">
    <source>
        <dbReference type="Proteomes" id="UP000510888"/>
    </source>
</evidence>
<dbReference type="PANTHER" id="PTHR22893">
    <property type="entry name" value="NADH OXIDOREDUCTASE-RELATED"/>
    <property type="match status" value="1"/>
</dbReference>
<evidence type="ECO:0000256" key="1">
    <source>
        <dbReference type="ARBA" id="ARBA00001917"/>
    </source>
</evidence>
<dbReference type="GO" id="GO:0016628">
    <property type="term" value="F:oxidoreductase activity, acting on the CH-CH group of donors, NAD or NADP as acceptor"/>
    <property type="evidence" value="ECO:0007669"/>
    <property type="project" value="UniProtKB-ARBA"/>
</dbReference>
<dbReference type="FunFam" id="3.20.20.70:FF:000059">
    <property type="entry name" value="N-ethylmaleimide reductase, FMN-linked"/>
    <property type="match status" value="1"/>
</dbReference>
<geneLocation type="plasmid" evidence="5 6">
    <name>PPGU16_p2</name>
</geneLocation>